<keyword evidence="2" id="KW-1185">Reference proteome</keyword>
<dbReference type="AlphaFoldDB" id="A0A7S8CCG0"/>
<gene>
    <name evidence="1" type="ORF">G8O30_10880</name>
</gene>
<proteinExistence type="predicted"/>
<evidence type="ECO:0008006" key="3">
    <source>
        <dbReference type="Google" id="ProtNLM"/>
    </source>
</evidence>
<dbReference type="Proteomes" id="UP000593626">
    <property type="component" value="Chromosome"/>
</dbReference>
<sequence length="227" mass="26913">MMDKLSPIQPKNIRFQLPEDHIPAWHLTDWTNKEKVREELQRLKKEMQAPNIRVTASLLLKRVMPVFSWAISMHFLTNKLYNLPKANLYFASRWDSDKWVPTLHVTNCPVHTVREEWTARKLVVEFILPFVEVLSATAKVSKKILLENVYIALRKLFTEDGPKKMPQQVDWRKEWQQICHMKSFAFYHDEESRLFPSGEMYRVRQTCCMKCKLPDSKKCKTCPMLGC</sequence>
<evidence type="ECO:0000313" key="2">
    <source>
        <dbReference type="Proteomes" id="UP000593626"/>
    </source>
</evidence>
<name>A0A7S8CCG0_9BACI</name>
<dbReference type="RefSeq" id="WP_239672086.1">
    <property type="nucleotide sequence ID" value="NZ_CP049742.1"/>
</dbReference>
<organism evidence="1 2">
    <name type="scientific">Mangrovibacillus cuniculi</name>
    <dbReference type="NCBI Taxonomy" id="2593652"/>
    <lineage>
        <taxon>Bacteria</taxon>
        <taxon>Bacillati</taxon>
        <taxon>Bacillota</taxon>
        <taxon>Bacilli</taxon>
        <taxon>Bacillales</taxon>
        <taxon>Bacillaceae</taxon>
        <taxon>Mangrovibacillus</taxon>
    </lineage>
</organism>
<evidence type="ECO:0000313" key="1">
    <source>
        <dbReference type="EMBL" id="QPC47416.1"/>
    </source>
</evidence>
<reference evidence="1 2" key="1">
    <citation type="submission" date="2019-07" db="EMBL/GenBank/DDBJ databases">
        <title>Genome sequence of 2 isolates from Red Sea Mangroves.</title>
        <authorList>
            <person name="Sefrji F."/>
            <person name="Michoud G."/>
            <person name="Merlino G."/>
            <person name="Daffonchio D."/>
        </authorList>
    </citation>
    <scope>NUCLEOTIDE SEQUENCE [LARGE SCALE GENOMIC DNA]</scope>
    <source>
        <strain evidence="1 2">R1DC41</strain>
    </source>
</reference>
<protein>
    <recommendedName>
        <fullName evidence="3">Aerobactin siderophore biosynthesis IucA/IucC-like C-terminal domain-containing protein</fullName>
    </recommendedName>
</protein>
<dbReference type="KEGG" id="mcui:G8O30_10880"/>
<dbReference type="EMBL" id="CP049742">
    <property type="protein sequence ID" value="QPC47416.1"/>
    <property type="molecule type" value="Genomic_DNA"/>
</dbReference>
<accession>A0A7S8CCG0</accession>